<dbReference type="RefSeq" id="WP_021323147.1">
    <property type="nucleotide sequence ID" value="NZ_CAWLUD010000052.1"/>
</dbReference>
<gene>
    <name evidence="1" type="ORF">MEG1DRAFT_03078</name>
</gene>
<protein>
    <submittedName>
        <fullName evidence="1">Uncharacterized protein</fullName>
    </submittedName>
</protein>
<sequence length="74" mass="8278">MSSFFKNMGCALVSPERVMARLVGAHKETCSDADQKDEKFIINRSGTVTLNRCNPDVQRAFALNVEWLSTKKEG</sequence>
<name>A0A081RUA7_PHOTE</name>
<reference evidence="1 2" key="1">
    <citation type="submission" date="2014-03" db="EMBL/GenBank/DDBJ databases">
        <title>Draft Genome of Photorhabdus temperata Meg1.</title>
        <authorList>
            <person name="Hurst S.G.IV."/>
            <person name="Morris K."/>
            <person name="Thomas K."/>
            <person name="Tisa L.S."/>
        </authorList>
    </citation>
    <scope>NUCLEOTIDE SEQUENCE [LARGE SCALE GENOMIC DNA]</scope>
    <source>
        <strain evidence="1 2">Meg1</strain>
    </source>
</reference>
<dbReference type="EMBL" id="JGVH01000052">
    <property type="protein sequence ID" value="KER02260.1"/>
    <property type="molecule type" value="Genomic_DNA"/>
</dbReference>
<accession>A0A081RUA7</accession>
<evidence type="ECO:0000313" key="2">
    <source>
        <dbReference type="Proteomes" id="UP000028002"/>
    </source>
</evidence>
<organism evidence="1 2">
    <name type="scientific">Photorhabdus temperata subsp. temperata Meg1</name>
    <dbReference type="NCBI Taxonomy" id="1393735"/>
    <lineage>
        <taxon>Bacteria</taxon>
        <taxon>Pseudomonadati</taxon>
        <taxon>Pseudomonadota</taxon>
        <taxon>Gammaproteobacteria</taxon>
        <taxon>Enterobacterales</taxon>
        <taxon>Morganellaceae</taxon>
        <taxon>Photorhabdus</taxon>
    </lineage>
</organism>
<comment type="caution">
    <text evidence="1">The sequence shown here is derived from an EMBL/GenBank/DDBJ whole genome shotgun (WGS) entry which is preliminary data.</text>
</comment>
<evidence type="ECO:0000313" key="1">
    <source>
        <dbReference type="EMBL" id="KER02260.1"/>
    </source>
</evidence>
<dbReference type="PATRIC" id="fig|1393735.3.peg.3131"/>
<dbReference type="Proteomes" id="UP000028002">
    <property type="component" value="Unassembled WGS sequence"/>
</dbReference>
<proteinExistence type="predicted"/>
<dbReference type="AlphaFoldDB" id="A0A081RUA7"/>